<dbReference type="InterPro" id="IPR029063">
    <property type="entry name" value="SAM-dependent_MTases_sf"/>
</dbReference>
<accession>A0ABX0P0F3</accession>
<keyword evidence="2" id="KW-1185">Reference proteome</keyword>
<comment type="caution">
    <text evidence="1">The sequence shown here is derived from an EMBL/GenBank/DDBJ whole genome shotgun (WGS) entry which is preliminary data.</text>
</comment>
<reference evidence="1 2" key="1">
    <citation type="submission" date="2019-10" db="EMBL/GenBank/DDBJ databases">
        <title>Taxonomy of Antarctic Massilia spp.: description of Massilia rubra sp. nov., Massilia aquatica sp. nov., Massilia mucilaginosa sp. nov., Massilia frigida sp. nov. isolated from streams, lakes and regoliths.</title>
        <authorList>
            <person name="Holochova P."/>
            <person name="Sedlacek I."/>
            <person name="Kralova S."/>
            <person name="Maslanova I."/>
            <person name="Busse H.-J."/>
            <person name="Stankova E."/>
            <person name="Vrbovska V."/>
            <person name="Kovarovic V."/>
            <person name="Bartak M."/>
            <person name="Svec P."/>
            <person name="Pantucek R."/>
        </authorList>
    </citation>
    <scope>NUCLEOTIDE SEQUENCE [LARGE SCALE GENOMIC DNA]</scope>
    <source>
        <strain evidence="1 2">CCM 8733</strain>
    </source>
</reference>
<proteinExistence type="predicted"/>
<protein>
    <submittedName>
        <fullName evidence="1">Methyltransferase type 11</fullName>
    </submittedName>
</protein>
<dbReference type="Proteomes" id="UP000609726">
    <property type="component" value="Unassembled WGS sequence"/>
</dbReference>
<organism evidence="1 2">
    <name type="scientific">Massilia mucilaginosa</name>
    <dbReference type="NCBI Taxonomy" id="2609282"/>
    <lineage>
        <taxon>Bacteria</taxon>
        <taxon>Pseudomonadati</taxon>
        <taxon>Pseudomonadota</taxon>
        <taxon>Betaproteobacteria</taxon>
        <taxon>Burkholderiales</taxon>
        <taxon>Oxalobacteraceae</taxon>
        <taxon>Telluria group</taxon>
        <taxon>Massilia</taxon>
    </lineage>
</organism>
<dbReference type="RefSeq" id="WP_166881458.1">
    <property type="nucleotide sequence ID" value="NZ_WHJH01000052.1"/>
</dbReference>
<sequence>MAAPASADHWQAHARQWSRIGGPLRPCAQDVAIMRAILGPAPGLGLLLGVTPELTVLSERLISVERDAAMIERHWLPRGSGQSVRQGDWLELPLAPDSVDFASGDGSLTMLRYAGGYARLFGQLYACLRNQATLALRVFAAPEWPETPQQVADDALRGAIGSFHAFKWRLAMALAGQAGDPDIAVGTIGEAVGRLAPERDALAQRAGWPRADIDTIDAYRGSVAVYSFPTLAQLRCAIPAGFEEIGVFYGTYELAQCCPIIALRLHK</sequence>
<evidence type="ECO:0000313" key="1">
    <source>
        <dbReference type="EMBL" id="NHZ92766.1"/>
    </source>
</evidence>
<dbReference type="GO" id="GO:0032259">
    <property type="term" value="P:methylation"/>
    <property type="evidence" value="ECO:0007669"/>
    <property type="project" value="UniProtKB-KW"/>
</dbReference>
<dbReference type="EMBL" id="WHJH01000052">
    <property type="protein sequence ID" value="NHZ92766.1"/>
    <property type="molecule type" value="Genomic_DNA"/>
</dbReference>
<dbReference type="GO" id="GO:0008168">
    <property type="term" value="F:methyltransferase activity"/>
    <property type="evidence" value="ECO:0007669"/>
    <property type="project" value="UniProtKB-KW"/>
</dbReference>
<dbReference type="SUPFAM" id="SSF53335">
    <property type="entry name" value="S-adenosyl-L-methionine-dependent methyltransferases"/>
    <property type="match status" value="1"/>
</dbReference>
<gene>
    <name evidence="1" type="ORF">F2P45_27715</name>
</gene>
<name>A0ABX0P0F3_9BURK</name>
<dbReference type="Gene3D" id="3.40.50.150">
    <property type="entry name" value="Vaccinia Virus protein VP39"/>
    <property type="match status" value="1"/>
</dbReference>
<evidence type="ECO:0000313" key="2">
    <source>
        <dbReference type="Proteomes" id="UP000609726"/>
    </source>
</evidence>
<keyword evidence="1" id="KW-0808">Transferase</keyword>
<keyword evidence="1" id="KW-0489">Methyltransferase</keyword>